<accession>A0A384WK37</accession>
<reference evidence="1 2" key="1">
    <citation type="submission" date="2017-08" db="EMBL/GenBank/DDBJ databases">
        <title>Complete genome sequence of bacteriophage vB_VpaS_KF6.</title>
        <authorList>
            <person name="Yu J."/>
            <person name="Kwak S.-J."/>
            <person name="Lim J.-A."/>
            <person name="Chang H.-J."/>
        </authorList>
    </citation>
    <scope>NUCLEOTIDE SEQUENCE [LARGE SCALE GENOMIC DNA]</scope>
</reference>
<dbReference type="Proteomes" id="UP000259921">
    <property type="component" value="Segment"/>
</dbReference>
<evidence type="ECO:0000313" key="2">
    <source>
        <dbReference type="Proteomes" id="UP000259921"/>
    </source>
</evidence>
<gene>
    <name evidence="1" type="ORF">KF6_008</name>
</gene>
<organism evidence="1 2">
    <name type="scientific">Vibrio phage vB_VpaS_KF6</name>
    <dbReference type="NCBI Taxonomy" id="2041477"/>
    <lineage>
        <taxon>Viruses</taxon>
        <taxon>Duplodnaviria</taxon>
        <taxon>Heunggongvirae</taxon>
        <taxon>Uroviricota</taxon>
        <taxon>Caudoviricetes</taxon>
        <taxon>Mardecavirus</taxon>
        <taxon>Mardecavirus SSP002</taxon>
    </lineage>
</organism>
<name>A0A384WK37_9CAUD</name>
<protein>
    <submittedName>
        <fullName evidence="1">Uncharacterized protein</fullName>
    </submittedName>
</protein>
<evidence type="ECO:0000313" key="1">
    <source>
        <dbReference type="EMBL" id="ATI19416.1"/>
    </source>
</evidence>
<proteinExistence type="predicted"/>
<sequence>MDSRYTFIDLVKDVFAALKRAKANGVTFKGQSPSAVAADMAKYDADLENAPVEDLEKAVGLVQSIDGTFKSGIEEKLDSILTPSAVIMDCDFDDILEDTEVAYCVDANLDLLTVGAYNAKGGCCECCRPYYRESVYLLRAICMRTGDDITKTVLDRKAAKNQVGDKQ</sequence>
<dbReference type="EMBL" id="MF754116">
    <property type="protein sequence ID" value="ATI19416.1"/>
    <property type="molecule type" value="Genomic_DNA"/>
</dbReference>